<keyword evidence="2" id="KW-1185">Reference proteome</keyword>
<name>A0A0V0RAG0_9BILA</name>
<comment type="caution">
    <text evidence="1">The sequence shown here is derived from an EMBL/GenBank/DDBJ whole genome shotgun (WGS) entry which is preliminary data.</text>
</comment>
<reference evidence="1 2" key="1">
    <citation type="submission" date="2015-01" db="EMBL/GenBank/DDBJ databases">
        <title>Evolution of Trichinella species and genotypes.</title>
        <authorList>
            <person name="Korhonen P.K."/>
            <person name="Edoardo P."/>
            <person name="Giuseppe L.R."/>
            <person name="Gasser R.B."/>
        </authorList>
    </citation>
    <scope>NUCLEOTIDE SEQUENCE [LARGE SCALE GENOMIC DNA]</scope>
    <source>
        <strain evidence="1">ISS37</strain>
    </source>
</reference>
<accession>A0A0V0RAG0</accession>
<dbReference type="EMBL" id="JYDL01002143">
    <property type="protein sequence ID" value="KRX11459.1"/>
    <property type="molecule type" value="Genomic_DNA"/>
</dbReference>
<organism evidence="1 2">
    <name type="scientific">Trichinella nelsoni</name>
    <dbReference type="NCBI Taxonomy" id="6336"/>
    <lineage>
        <taxon>Eukaryota</taxon>
        <taxon>Metazoa</taxon>
        <taxon>Ecdysozoa</taxon>
        <taxon>Nematoda</taxon>
        <taxon>Enoplea</taxon>
        <taxon>Dorylaimia</taxon>
        <taxon>Trichinellida</taxon>
        <taxon>Trichinellidae</taxon>
        <taxon>Trichinella</taxon>
    </lineage>
</organism>
<evidence type="ECO:0000313" key="2">
    <source>
        <dbReference type="Proteomes" id="UP000054630"/>
    </source>
</evidence>
<evidence type="ECO:0000313" key="1">
    <source>
        <dbReference type="EMBL" id="KRX11459.1"/>
    </source>
</evidence>
<dbReference type="Proteomes" id="UP000054630">
    <property type="component" value="Unassembled WGS sequence"/>
</dbReference>
<dbReference type="AlphaFoldDB" id="A0A0V0RAG0"/>
<sequence>MLFIQYKVINLAAICAAINSKRGRVIFFKGATLDLAITTFDIEL</sequence>
<protein>
    <submittedName>
        <fullName evidence="1">Uncharacterized protein</fullName>
    </submittedName>
</protein>
<proteinExistence type="predicted"/>
<gene>
    <name evidence="1" type="ORF">T07_2487</name>
</gene>